<accession>A0A0E3RIL8</accession>
<evidence type="ECO:0000313" key="1">
    <source>
        <dbReference type="EMBL" id="AKB64929.1"/>
    </source>
</evidence>
<proteinExistence type="predicted"/>
<reference evidence="1 2" key="1">
    <citation type="submission" date="2014-07" db="EMBL/GenBank/DDBJ databases">
        <title>Methanogenic archaea and the global carbon cycle.</title>
        <authorList>
            <person name="Henriksen J.R."/>
            <person name="Luke J."/>
            <person name="Reinhart S."/>
            <person name="Benedict M.N."/>
            <person name="Youngblut N.D."/>
            <person name="Metcalf M.E."/>
            <person name="Whitaker R.J."/>
            <person name="Metcalf W.W."/>
        </authorList>
    </citation>
    <scope>NUCLEOTIDE SEQUENCE [LARGE SCALE GENOMIC DNA]</scope>
    <source>
        <strain evidence="1 2">S-6</strain>
    </source>
</reference>
<gene>
    <name evidence="1" type="ORF">MSMAS_1733</name>
</gene>
<sequence length="197" mass="22851">MEISLIGVNIVVLAKNHNPSIISKDWLSQKKIIKDNVISFTHTPAFSVVETENYSFYVDPDRLQLTLKNDIINRVDLLPEMILAYISALPEVPYLAVGFNFSYNLKTDESALRKIYCYDTEKFKSLFNEDYQLGSIIKFKFDNFAVTFIVQPSSDHNRITDFNFHCQLEGSKNISKCIEKYKEAKEYSKNTLEGFFR</sequence>
<dbReference type="AlphaFoldDB" id="A0A0E3RIL8"/>
<dbReference type="Proteomes" id="UP000033097">
    <property type="component" value="Chromosome"/>
</dbReference>
<dbReference type="EMBL" id="CP009512">
    <property type="protein sequence ID" value="AKB64929.1"/>
    <property type="molecule type" value="Genomic_DNA"/>
</dbReference>
<dbReference type="GeneID" id="24839425"/>
<dbReference type="RefSeq" id="WP_048046505.1">
    <property type="nucleotide sequence ID" value="NZ_CP009512.1"/>
</dbReference>
<dbReference type="KEGG" id="mmj:MSMAS_1733"/>
<protein>
    <submittedName>
        <fullName evidence="1">Uncharacterized protein</fullName>
    </submittedName>
</protein>
<evidence type="ECO:0000313" key="2">
    <source>
        <dbReference type="Proteomes" id="UP000033097"/>
    </source>
</evidence>
<dbReference type="PATRIC" id="fig|213585.10.peg.2200"/>
<organism evidence="1 2">
    <name type="scientific">Methanosarcina mazei S-6</name>
    <dbReference type="NCBI Taxonomy" id="213585"/>
    <lineage>
        <taxon>Archaea</taxon>
        <taxon>Methanobacteriati</taxon>
        <taxon>Methanobacteriota</taxon>
        <taxon>Stenosarchaea group</taxon>
        <taxon>Methanomicrobia</taxon>
        <taxon>Methanosarcinales</taxon>
        <taxon>Methanosarcinaceae</taxon>
        <taxon>Methanosarcina</taxon>
    </lineage>
</organism>
<name>A0A0E3RIL8_METMZ</name>
<dbReference type="HOGENOM" id="CLU_1381417_0_0_2"/>